<evidence type="ECO:0000313" key="4">
    <source>
        <dbReference type="RefSeq" id="XP_038971845.1"/>
    </source>
</evidence>
<dbReference type="SMART" id="SM00743">
    <property type="entry name" value="Agenet"/>
    <property type="match status" value="2"/>
</dbReference>
<organism evidence="3 4">
    <name type="scientific">Phoenix dactylifera</name>
    <name type="common">Date palm</name>
    <dbReference type="NCBI Taxonomy" id="42345"/>
    <lineage>
        <taxon>Eukaryota</taxon>
        <taxon>Viridiplantae</taxon>
        <taxon>Streptophyta</taxon>
        <taxon>Embryophyta</taxon>
        <taxon>Tracheophyta</taxon>
        <taxon>Spermatophyta</taxon>
        <taxon>Magnoliopsida</taxon>
        <taxon>Liliopsida</taxon>
        <taxon>Arecaceae</taxon>
        <taxon>Coryphoideae</taxon>
        <taxon>Phoeniceae</taxon>
        <taxon>Phoenix</taxon>
    </lineage>
</organism>
<dbReference type="RefSeq" id="XP_038971845.1">
    <property type="nucleotide sequence ID" value="XM_039115917.1"/>
</dbReference>
<evidence type="ECO:0000256" key="1">
    <source>
        <dbReference type="SAM" id="MobiDB-lite"/>
    </source>
</evidence>
<sequence length="309" mass="34977">MAILRLKKGLKEEVLSKSESWRLAEIISGNGRTYIVKYDGHQPGMAEVTERVPRKVIRPLPPSMDGVMYWSPGDTVEALEDHSWKLAQVSNRATRDYYFVTILGSSKHIIAHKSELRVRQAWKDNHWVIIQKDAARFEDGNLVKIVVEEEFNTHVPHPSRKGKNHEVERQAPHNDYCGFVDGQRKRRCIYLSEHKHDSSSHAENGFANAPRELNDAQSVSSSIGNCSPCRSPYTSCCNPATCRTRDMDNLLDDANACVLAAEEKYNEAMLSTAKRLVAAVEGLPDPGGPKFQENKRESNFKTREETEEK</sequence>
<dbReference type="InterPro" id="IPR014002">
    <property type="entry name" value="Agenet_dom_plant"/>
</dbReference>
<name>A0A8B8ZCM7_PHODC</name>
<protein>
    <submittedName>
        <fullName evidence="4">Uncharacterized protein LOC103712349</fullName>
    </submittedName>
</protein>
<dbReference type="PANTHER" id="PTHR31917:SF5">
    <property type="entry name" value="OS02G0204500 PROTEIN"/>
    <property type="match status" value="1"/>
</dbReference>
<dbReference type="InterPro" id="IPR008395">
    <property type="entry name" value="Agenet-like_dom"/>
</dbReference>
<dbReference type="PANTHER" id="PTHR31917">
    <property type="entry name" value="AGENET DOMAIN-CONTAINING PROTEIN-RELATED"/>
    <property type="match status" value="1"/>
</dbReference>
<feature type="region of interest" description="Disordered" evidence="1">
    <location>
        <begin position="281"/>
        <end position="309"/>
    </location>
</feature>
<keyword evidence="3" id="KW-1185">Reference proteome</keyword>
<evidence type="ECO:0000313" key="3">
    <source>
        <dbReference type="Proteomes" id="UP000228380"/>
    </source>
</evidence>
<feature type="compositionally biased region" description="Basic and acidic residues" evidence="1">
    <location>
        <begin position="292"/>
        <end position="309"/>
    </location>
</feature>
<dbReference type="Proteomes" id="UP000228380">
    <property type="component" value="Unplaced"/>
</dbReference>
<dbReference type="Pfam" id="PF05641">
    <property type="entry name" value="Agenet"/>
    <property type="match status" value="1"/>
</dbReference>
<dbReference type="OrthoDB" id="663550at2759"/>
<feature type="domain" description="Agenet" evidence="2">
    <location>
        <begin position="68"/>
        <end position="124"/>
    </location>
</feature>
<dbReference type="AlphaFoldDB" id="A0A8B8ZCM7"/>
<reference evidence="4" key="1">
    <citation type="submission" date="2025-08" db="UniProtKB">
        <authorList>
            <consortium name="RefSeq"/>
        </authorList>
    </citation>
    <scope>IDENTIFICATION</scope>
    <source>
        <tissue evidence="4">Young leaves</tissue>
    </source>
</reference>
<dbReference type="GeneID" id="103712349"/>
<evidence type="ECO:0000259" key="2">
    <source>
        <dbReference type="SMART" id="SM00743"/>
    </source>
</evidence>
<feature type="domain" description="Agenet" evidence="2">
    <location>
        <begin position="4"/>
        <end position="65"/>
    </location>
</feature>
<dbReference type="KEGG" id="pda:103712349"/>
<proteinExistence type="predicted"/>
<accession>A0A8B8ZCM7</accession>
<gene>
    <name evidence="4" type="primary">LOC103712349</name>
</gene>